<dbReference type="InterPro" id="IPR005490">
    <property type="entry name" value="LD_TPept_cat_dom"/>
</dbReference>
<feature type="active site" description="Proton donor/acceptor" evidence="7">
    <location>
        <position position="312"/>
    </location>
</feature>
<evidence type="ECO:0000256" key="8">
    <source>
        <dbReference type="SAM" id="Phobius"/>
    </source>
</evidence>
<evidence type="ECO:0000256" key="5">
    <source>
        <dbReference type="ARBA" id="ARBA00022984"/>
    </source>
</evidence>
<sequence length="402" mass="45925">MNNRRIWIGVAVVAGLVLLFFVGREFLDNQAERKRQEEAAAKVQEAQLALGQLRTFADGIGIDTARFVAAPTATFDEVEDKTKRLLMEIRYGKKPSRITFAGLSEKVDSSWTESQPYQPDQVVQLAKGSSSFGPYAKLIAHYQRLRGQSGSNPAVADSLRLLRQTLNFYRYLNRFNMDRFVLVNIPAAELNVYDRAGKSLMAMHAIVGKPDKKTPCMTTYIKDIVAYPYWNVPKNIAINEMLPRIRKNLDYLYSQNLQVLDERGKEVDPEEVDWESLSETNFPYRIRQASGCENALGLIKFDLENPLAIYLHDTNGRDLFTLTKDRWRSHGCVRVQKPVELANFVLGEAKFDKGFMDRCLIDQKPQTLKIPKPFPVFIAYNTADVDATGQLRFYKDIYALDR</sequence>
<dbReference type="eggNOG" id="COG2989">
    <property type="taxonomic scope" value="Bacteria"/>
</dbReference>
<dbReference type="GO" id="GO:0009252">
    <property type="term" value="P:peptidoglycan biosynthetic process"/>
    <property type="evidence" value="ECO:0007669"/>
    <property type="project" value="UniProtKB-UniPathway"/>
</dbReference>
<dbReference type="GO" id="GO:0071555">
    <property type="term" value="P:cell wall organization"/>
    <property type="evidence" value="ECO:0007669"/>
    <property type="project" value="UniProtKB-UniRule"/>
</dbReference>
<feature type="transmembrane region" description="Helical" evidence="8">
    <location>
        <begin position="6"/>
        <end position="27"/>
    </location>
</feature>
<dbReference type="Pfam" id="PF03734">
    <property type="entry name" value="YkuD"/>
    <property type="match status" value="1"/>
</dbReference>
<dbReference type="GO" id="GO:0016740">
    <property type="term" value="F:transferase activity"/>
    <property type="evidence" value="ECO:0007669"/>
    <property type="project" value="UniProtKB-KW"/>
</dbReference>
<accession>I2GM95</accession>
<dbReference type="Gene3D" id="2.40.440.10">
    <property type="entry name" value="L,D-transpeptidase catalytic domain-like"/>
    <property type="match status" value="1"/>
</dbReference>
<keyword evidence="5 7" id="KW-0573">Peptidoglycan synthesis</keyword>
<evidence type="ECO:0000256" key="3">
    <source>
        <dbReference type="ARBA" id="ARBA00022679"/>
    </source>
</evidence>
<name>I2GM95_9BACT</name>
<dbReference type="STRING" id="1185876.BN8_04253"/>
<evidence type="ECO:0000259" key="9">
    <source>
        <dbReference type="PROSITE" id="PS52029"/>
    </source>
</evidence>
<keyword evidence="11" id="KW-1185">Reference proteome</keyword>
<evidence type="ECO:0000313" key="10">
    <source>
        <dbReference type="EMBL" id="CCH55022.1"/>
    </source>
</evidence>
<keyword evidence="3" id="KW-0808">Transferase</keyword>
<dbReference type="GO" id="GO:0008360">
    <property type="term" value="P:regulation of cell shape"/>
    <property type="evidence" value="ECO:0007669"/>
    <property type="project" value="UniProtKB-UniRule"/>
</dbReference>
<dbReference type="InterPro" id="IPR038063">
    <property type="entry name" value="Transpep_catalytic_dom"/>
</dbReference>
<keyword evidence="4 7" id="KW-0133">Cell shape</keyword>
<keyword evidence="6 7" id="KW-0961">Cell wall biogenesis/degradation</keyword>
<dbReference type="SUPFAM" id="SSF141523">
    <property type="entry name" value="L,D-transpeptidase catalytic domain-like"/>
    <property type="match status" value="1"/>
</dbReference>
<dbReference type="EMBL" id="CAIT01000008">
    <property type="protein sequence ID" value="CCH55022.1"/>
    <property type="molecule type" value="Genomic_DNA"/>
</dbReference>
<keyword evidence="8" id="KW-0472">Membrane</keyword>
<keyword evidence="8" id="KW-1133">Transmembrane helix</keyword>
<dbReference type="AlphaFoldDB" id="I2GM95"/>
<comment type="similarity">
    <text evidence="2">Belongs to the YkuD family.</text>
</comment>
<feature type="domain" description="L,D-TPase catalytic" evidence="9">
    <location>
        <begin position="179"/>
        <end position="360"/>
    </location>
</feature>
<reference evidence="10 11" key="1">
    <citation type="journal article" date="2012" name="J. Bacteriol.">
        <title>Genome Sequence of the Filamentous Bacterium Fibrisoma limi BUZ 3T.</title>
        <authorList>
            <person name="Filippini M."/>
            <person name="Qi W."/>
            <person name="Jaenicke S."/>
            <person name="Goesmann A."/>
            <person name="Smits T.H."/>
            <person name="Bagheri H.C."/>
        </authorList>
    </citation>
    <scope>NUCLEOTIDE SEQUENCE [LARGE SCALE GENOMIC DNA]</scope>
    <source>
        <strain evidence="11">BUZ 3T</strain>
    </source>
</reference>
<evidence type="ECO:0000256" key="6">
    <source>
        <dbReference type="ARBA" id="ARBA00023316"/>
    </source>
</evidence>
<dbReference type="GO" id="GO:0004180">
    <property type="term" value="F:carboxypeptidase activity"/>
    <property type="evidence" value="ECO:0007669"/>
    <property type="project" value="UniProtKB-ARBA"/>
</dbReference>
<dbReference type="PANTHER" id="PTHR41533">
    <property type="entry name" value="L,D-TRANSPEPTIDASE HI_1667-RELATED"/>
    <property type="match status" value="1"/>
</dbReference>
<dbReference type="OrthoDB" id="9778545at2"/>
<protein>
    <submittedName>
        <fullName evidence="10">ErfK/YbiS/YcfS/YnhG family protein</fullName>
    </submittedName>
</protein>
<evidence type="ECO:0000256" key="4">
    <source>
        <dbReference type="ARBA" id="ARBA00022960"/>
    </source>
</evidence>
<comment type="pathway">
    <text evidence="1 7">Cell wall biogenesis; peptidoglycan biosynthesis.</text>
</comment>
<dbReference type="Proteomes" id="UP000009309">
    <property type="component" value="Unassembled WGS sequence"/>
</dbReference>
<dbReference type="CDD" id="cd16913">
    <property type="entry name" value="YkuD_like"/>
    <property type="match status" value="1"/>
</dbReference>
<dbReference type="PANTHER" id="PTHR41533:SF2">
    <property type="entry name" value="BLR7131 PROTEIN"/>
    <property type="match status" value="1"/>
</dbReference>
<organism evidence="10 11">
    <name type="scientific">Fibrisoma limi BUZ 3</name>
    <dbReference type="NCBI Taxonomy" id="1185876"/>
    <lineage>
        <taxon>Bacteria</taxon>
        <taxon>Pseudomonadati</taxon>
        <taxon>Bacteroidota</taxon>
        <taxon>Cytophagia</taxon>
        <taxon>Cytophagales</taxon>
        <taxon>Spirosomataceae</taxon>
        <taxon>Fibrisoma</taxon>
    </lineage>
</organism>
<evidence type="ECO:0000256" key="2">
    <source>
        <dbReference type="ARBA" id="ARBA00005992"/>
    </source>
</evidence>
<dbReference type="PROSITE" id="PS52029">
    <property type="entry name" value="LD_TPASE"/>
    <property type="match status" value="1"/>
</dbReference>
<evidence type="ECO:0000313" key="11">
    <source>
        <dbReference type="Proteomes" id="UP000009309"/>
    </source>
</evidence>
<proteinExistence type="inferred from homology"/>
<dbReference type="RefSeq" id="WP_009283594.1">
    <property type="nucleotide sequence ID" value="NZ_CAIT01000008.1"/>
</dbReference>
<evidence type="ECO:0000256" key="7">
    <source>
        <dbReference type="PROSITE-ProRule" id="PRU01373"/>
    </source>
</evidence>
<dbReference type="UniPathway" id="UPA00219"/>
<keyword evidence="8" id="KW-0812">Transmembrane</keyword>
<evidence type="ECO:0000256" key="1">
    <source>
        <dbReference type="ARBA" id="ARBA00004752"/>
    </source>
</evidence>
<feature type="active site" description="Nucleophile" evidence="7">
    <location>
        <position position="332"/>
    </location>
</feature>
<gene>
    <name evidence="10" type="ORF">BN8_04253</name>
</gene>
<dbReference type="InterPro" id="IPR052905">
    <property type="entry name" value="LD-transpeptidase_YkuD-like"/>
</dbReference>
<comment type="caution">
    <text evidence="10">The sequence shown here is derived from an EMBL/GenBank/DDBJ whole genome shotgun (WGS) entry which is preliminary data.</text>
</comment>